<reference evidence="2" key="1">
    <citation type="submission" date="2011-01" db="EMBL/GenBank/DDBJ databases">
        <title>Complete sequence of chromosome of Acidobacterium sp. MP5ACTX9.</title>
        <authorList>
            <consortium name="US DOE Joint Genome Institute"/>
            <person name="Lucas S."/>
            <person name="Copeland A."/>
            <person name="Lapidus A."/>
            <person name="Cheng J.-F."/>
            <person name="Goodwin L."/>
            <person name="Pitluck S."/>
            <person name="Teshima H."/>
            <person name="Detter J.C."/>
            <person name="Han C."/>
            <person name="Tapia R."/>
            <person name="Land M."/>
            <person name="Hauser L."/>
            <person name="Kyrpides N."/>
            <person name="Ivanova N."/>
            <person name="Ovchinnikova G."/>
            <person name="Pagani I."/>
            <person name="Rawat S.R."/>
            <person name="Mannisto M."/>
            <person name="Haggblom M.M."/>
            <person name="Woyke T."/>
        </authorList>
    </citation>
    <scope>NUCLEOTIDE SEQUENCE [LARGE SCALE GENOMIC DNA]</scope>
    <source>
        <strain evidence="2">MP5ACTX9</strain>
    </source>
</reference>
<keyword evidence="2" id="KW-1185">Reference proteome</keyword>
<proteinExistence type="predicted"/>
<accession>E8WYB8</accession>
<organism evidence="2">
    <name type="scientific">Granulicella tundricola (strain ATCC BAA-1859 / DSM 23138 / MP5ACTX9)</name>
    <dbReference type="NCBI Taxonomy" id="1198114"/>
    <lineage>
        <taxon>Bacteria</taxon>
        <taxon>Pseudomonadati</taxon>
        <taxon>Acidobacteriota</taxon>
        <taxon>Terriglobia</taxon>
        <taxon>Terriglobales</taxon>
        <taxon>Acidobacteriaceae</taxon>
        <taxon>Granulicella</taxon>
    </lineage>
</organism>
<dbReference type="AlphaFoldDB" id="E8WYB8"/>
<dbReference type="EMBL" id="CP002480">
    <property type="protein sequence ID" value="ADW69824.1"/>
    <property type="molecule type" value="Genomic_DNA"/>
</dbReference>
<name>E8WYB8_GRATM</name>
<dbReference type="STRING" id="1198114.AciX9_2801"/>
<dbReference type="KEGG" id="acm:AciX9_2801"/>
<evidence type="ECO:0000313" key="2">
    <source>
        <dbReference type="Proteomes" id="UP000000343"/>
    </source>
</evidence>
<dbReference type="HOGENOM" id="CLU_3168638_0_0_0"/>
<protein>
    <submittedName>
        <fullName evidence="1">Uncharacterized protein</fullName>
    </submittedName>
</protein>
<sequence length="47" mass="5614">MERTFAIVSKIRPFRPKPSRPRRRANRILRIASLLNRTPPRCPMSRL</sequence>
<evidence type="ECO:0000313" key="1">
    <source>
        <dbReference type="EMBL" id="ADW69824.1"/>
    </source>
</evidence>
<dbReference type="Proteomes" id="UP000000343">
    <property type="component" value="Chromosome"/>
</dbReference>
<dbReference type="PaxDb" id="1198114-AciX9_2801"/>
<gene>
    <name evidence="1" type="ordered locus">AciX9_2801</name>
</gene>